<feature type="domain" description="FAD/NAD(P)-binding" evidence="5">
    <location>
        <begin position="168"/>
        <end position="434"/>
    </location>
</feature>
<name>A0A6J4RCI8_9ACTN</name>
<dbReference type="Gene3D" id="1.10.10.1100">
    <property type="entry name" value="BFD-like [2Fe-2S]-binding domain"/>
    <property type="match status" value="1"/>
</dbReference>
<dbReference type="Gene3D" id="3.30.1360.120">
    <property type="entry name" value="Probable tRNA modification gtpase trme, domain 1"/>
    <property type="match status" value="1"/>
</dbReference>
<evidence type="ECO:0000259" key="6">
    <source>
        <dbReference type="Pfam" id="PF08669"/>
    </source>
</evidence>
<dbReference type="InterPro" id="IPR027266">
    <property type="entry name" value="TrmE/GcvT-like"/>
</dbReference>
<dbReference type="GO" id="GO:0051536">
    <property type="term" value="F:iron-sulfur cluster binding"/>
    <property type="evidence" value="ECO:0007669"/>
    <property type="project" value="InterPro"/>
</dbReference>
<organism evidence="8">
    <name type="scientific">uncultured Solirubrobacteraceae bacterium</name>
    <dbReference type="NCBI Taxonomy" id="1162706"/>
    <lineage>
        <taxon>Bacteria</taxon>
        <taxon>Bacillati</taxon>
        <taxon>Actinomycetota</taxon>
        <taxon>Thermoleophilia</taxon>
        <taxon>Solirubrobacterales</taxon>
        <taxon>Solirubrobacteraceae</taxon>
        <taxon>environmental samples</taxon>
    </lineage>
</organism>
<protein>
    <submittedName>
        <fullName evidence="8">Sarcosine oxidase alpha subunit</fullName>
        <ecNumber evidence="8">1.5.3.1</ecNumber>
    </submittedName>
</protein>
<dbReference type="SUPFAM" id="SSF101790">
    <property type="entry name" value="Aminomethyltransferase beta-barrel domain"/>
    <property type="match status" value="1"/>
</dbReference>
<dbReference type="InterPro" id="IPR028896">
    <property type="entry name" value="GcvT/YgfZ/DmdA"/>
</dbReference>
<evidence type="ECO:0000313" key="8">
    <source>
        <dbReference type="EMBL" id="CAA9466453.1"/>
    </source>
</evidence>
<dbReference type="InterPro" id="IPR006222">
    <property type="entry name" value="GCVT_N"/>
</dbReference>
<dbReference type="InterPro" id="IPR041854">
    <property type="entry name" value="BFD-like_2Fe2S-bd_dom_sf"/>
</dbReference>
<dbReference type="InterPro" id="IPR042204">
    <property type="entry name" value="2Fe-2S-bd_N"/>
</dbReference>
<dbReference type="CDD" id="cd00207">
    <property type="entry name" value="fer2"/>
    <property type="match status" value="1"/>
</dbReference>
<dbReference type="InterPro" id="IPR001041">
    <property type="entry name" value="2Fe-2S_ferredoxin-type"/>
</dbReference>
<dbReference type="InterPro" id="IPR036010">
    <property type="entry name" value="2Fe-2S_ferredoxin-like_sf"/>
</dbReference>
<dbReference type="PRINTS" id="PR00411">
    <property type="entry name" value="PNDRDTASEI"/>
</dbReference>
<dbReference type="EC" id="1.5.3.1" evidence="8"/>
<accession>A0A6J4RCI8</accession>
<dbReference type="InterPro" id="IPR041117">
    <property type="entry name" value="SoxA_A3"/>
</dbReference>
<sequence length="954" mass="101839">MTRLPEQPGERVSRGLKITFRFDGKEVEALEGDTIGSALYAAGQRTFSRSFKYHRRRGLLCCAGQCANCLVAVDGAPGVRACTEPVRQGMEVEHLNAKPGLDFDVMKVTDIAGGPFTPPGFYYKTFMRPRRMWPVYEKFLRNVAGLGKLRERQDEREWRTEYRRRHADVVVVGGGLAGLNAALSAAQLGADVVLADEGAEPGGRLLAEGRHEEVRRLAAEARAAGVEILSPAPALAYFDGLVPVWQGDTLHQVRARRHVFATGTIEQPLIFAGNDLPGVMLSGGARRLAALYGVKPGARAVVATTSDQGLDAAVALQQAGVQIVAVADARPEAASPMRAALVEQGAIVLPRSTVIEAKGKKQVSCAVLGPVSGVDGTRLEFECDLVLVSGGASPATSLLSQAGAKTGYDEANGHFKVVELPAGVLAAGEVAGVHGAEAIALSGQIAGRQAALDLGFGDAGARELNEQAREELAGLTSEPRPVAVPPAVAGADRGKCFACLCEDQTAKDIHLSVEEGYDSIELSKRYTTVTMGPCQGRMCQLPSVRLMSEETGQSLQSVGTTTARPPWSTVPMGALAGRPFEPAKRSSIHGRHRDMQATVMWAGDWRRAYDYGDPEGEAKNVHDAAGLIDVSTLGKLMLRGPDAGEFLDRMYPNRFSNLKPGRIRYGVMASDAGRIVDDGTITRLDDDTFYVTTTSSGAGAVEQWFTSMLADWDMDVHLTDVTQGLSAVNLAGPKAREIMAKVCDIDCSNEAFAYMDGRQAKVAGVPALVLRIGFVGEVGYEIHFPAAYGEHVWDALLEAGADHGLRPFGLEPQRILRLQKMHILVGQDTDSESTPYGAAMPWIVKLDKEQDFIGRWALERFAQQEPETALVGFTMANGHVPTEGSVVVSGGVPAGQVTSARRSPQVGKVIGLAWVPAALAKDGASITISDAGQTYSADVQTKPFYDPDGEVLRS</sequence>
<dbReference type="Pfam" id="PF17806">
    <property type="entry name" value="SO_alpha_A3"/>
    <property type="match status" value="1"/>
</dbReference>
<comment type="similarity">
    <text evidence="1">Belongs to the GcvT family.</text>
</comment>
<dbReference type="GO" id="GO:0008115">
    <property type="term" value="F:sarcosine oxidase activity"/>
    <property type="evidence" value="ECO:0007669"/>
    <property type="project" value="UniProtKB-EC"/>
</dbReference>
<evidence type="ECO:0000259" key="5">
    <source>
        <dbReference type="Pfam" id="PF07992"/>
    </source>
</evidence>
<evidence type="ECO:0000256" key="2">
    <source>
        <dbReference type="ARBA" id="ARBA00023002"/>
    </source>
</evidence>
<evidence type="ECO:0000256" key="3">
    <source>
        <dbReference type="SAM" id="MobiDB-lite"/>
    </source>
</evidence>
<dbReference type="Pfam" id="PF08669">
    <property type="entry name" value="GCV_T_C"/>
    <property type="match status" value="1"/>
</dbReference>
<keyword evidence="2 8" id="KW-0560">Oxidoreductase</keyword>
<dbReference type="SUPFAM" id="SSF54292">
    <property type="entry name" value="2Fe-2S ferredoxin-like"/>
    <property type="match status" value="1"/>
</dbReference>
<dbReference type="InterPro" id="IPR029043">
    <property type="entry name" value="GcvT/YgfZ_C"/>
</dbReference>
<reference evidence="8" key="1">
    <citation type="submission" date="2020-02" db="EMBL/GenBank/DDBJ databases">
        <authorList>
            <person name="Meier V. D."/>
        </authorList>
    </citation>
    <scope>NUCLEOTIDE SEQUENCE</scope>
    <source>
        <strain evidence="8">AVDCRST_MAG65</strain>
    </source>
</reference>
<feature type="region of interest" description="Disordered" evidence="3">
    <location>
        <begin position="556"/>
        <end position="591"/>
    </location>
</feature>
<dbReference type="InterPro" id="IPR023753">
    <property type="entry name" value="FAD/NAD-binding_dom"/>
</dbReference>
<dbReference type="EMBL" id="CADCVL010000057">
    <property type="protein sequence ID" value="CAA9466453.1"/>
    <property type="molecule type" value="Genomic_DNA"/>
</dbReference>
<gene>
    <name evidence="8" type="ORF">AVDCRST_MAG65-331</name>
</gene>
<evidence type="ECO:0000259" key="7">
    <source>
        <dbReference type="Pfam" id="PF17806"/>
    </source>
</evidence>
<dbReference type="InterPro" id="IPR013977">
    <property type="entry name" value="GcvT_C"/>
</dbReference>
<dbReference type="Gene3D" id="3.10.20.440">
    <property type="entry name" value="2Fe-2S iron-sulphur cluster binding domain, sarcosine oxidase, alpha subunit, N-terminal domain"/>
    <property type="match status" value="1"/>
</dbReference>
<dbReference type="AlphaFoldDB" id="A0A6J4RCI8"/>
<feature type="domain" description="SoxA A3" evidence="7">
    <location>
        <begin position="494"/>
        <end position="578"/>
    </location>
</feature>
<dbReference type="Pfam" id="PF01571">
    <property type="entry name" value="GCV_T"/>
    <property type="match status" value="1"/>
</dbReference>
<dbReference type="Pfam" id="PF07992">
    <property type="entry name" value="Pyr_redox_2"/>
    <property type="match status" value="1"/>
</dbReference>
<feature type="domain" description="Aminomethyltransferase C-terminal" evidence="6">
    <location>
        <begin position="870"/>
        <end position="946"/>
    </location>
</feature>
<evidence type="ECO:0000256" key="1">
    <source>
        <dbReference type="ARBA" id="ARBA00008609"/>
    </source>
</evidence>
<dbReference type="Gene3D" id="3.50.50.60">
    <property type="entry name" value="FAD/NAD(P)-binding domain"/>
    <property type="match status" value="2"/>
</dbReference>
<dbReference type="PANTHER" id="PTHR43757:SF2">
    <property type="entry name" value="AMINOMETHYLTRANSFERASE, MITOCHONDRIAL"/>
    <property type="match status" value="1"/>
</dbReference>
<dbReference type="PRINTS" id="PR00368">
    <property type="entry name" value="FADPNR"/>
</dbReference>
<dbReference type="Pfam" id="PF13510">
    <property type="entry name" value="Fer2_4"/>
    <property type="match status" value="1"/>
</dbReference>
<proteinExistence type="inferred from homology"/>
<dbReference type="InterPro" id="IPR036188">
    <property type="entry name" value="FAD/NAD-bd_sf"/>
</dbReference>
<evidence type="ECO:0000259" key="4">
    <source>
        <dbReference type="Pfam" id="PF01571"/>
    </source>
</evidence>
<dbReference type="SUPFAM" id="SSF103025">
    <property type="entry name" value="Folate-binding domain"/>
    <property type="match status" value="1"/>
</dbReference>
<dbReference type="SUPFAM" id="SSF51905">
    <property type="entry name" value="FAD/NAD(P)-binding domain"/>
    <property type="match status" value="1"/>
</dbReference>
<dbReference type="PANTHER" id="PTHR43757">
    <property type="entry name" value="AMINOMETHYLTRANSFERASE"/>
    <property type="match status" value="1"/>
</dbReference>
<feature type="domain" description="GCVT N-terminal" evidence="4">
    <location>
        <begin position="588"/>
        <end position="848"/>
    </location>
</feature>